<dbReference type="Gene3D" id="3.30.420.10">
    <property type="entry name" value="Ribonuclease H-like superfamily/Ribonuclease H"/>
    <property type="match status" value="1"/>
</dbReference>
<dbReference type="GO" id="GO:0003723">
    <property type="term" value="F:RNA binding"/>
    <property type="evidence" value="ECO:0007669"/>
    <property type="project" value="TreeGrafter"/>
</dbReference>
<protein>
    <recommendedName>
        <fullName evidence="5">C3H1-type domain-containing protein</fullName>
    </recommendedName>
</protein>
<evidence type="ECO:0000256" key="1">
    <source>
        <dbReference type="ARBA" id="ARBA00008372"/>
    </source>
</evidence>
<evidence type="ECO:0008006" key="5">
    <source>
        <dbReference type="Google" id="ProtNLM"/>
    </source>
</evidence>
<dbReference type="GO" id="GO:0000175">
    <property type="term" value="F:3'-5'-RNA exonuclease activity"/>
    <property type="evidence" value="ECO:0007669"/>
    <property type="project" value="TreeGrafter"/>
</dbReference>
<dbReference type="Pfam" id="PF04857">
    <property type="entry name" value="CAF1"/>
    <property type="match status" value="2"/>
</dbReference>
<organism evidence="3 4">
    <name type="scientific">Ramazzottius varieornatus</name>
    <name type="common">Water bear</name>
    <name type="synonym">Tardigrade</name>
    <dbReference type="NCBI Taxonomy" id="947166"/>
    <lineage>
        <taxon>Eukaryota</taxon>
        <taxon>Metazoa</taxon>
        <taxon>Ecdysozoa</taxon>
        <taxon>Tardigrada</taxon>
        <taxon>Eutardigrada</taxon>
        <taxon>Parachela</taxon>
        <taxon>Hypsibioidea</taxon>
        <taxon>Ramazzottiidae</taxon>
        <taxon>Ramazzottius</taxon>
    </lineage>
</organism>
<dbReference type="STRING" id="947166.A0A1D1V0R9"/>
<proteinExistence type="inferred from homology"/>
<comment type="caution">
    <text evidence="3">The sequence shown here is derived from an EMBL/GenBank/DDBJ whole genome shotgun (WGS) entry which is preliminary data.</text>
</comment>
<keyword evidence="4" id="KW-1185">Reference proteome</keyword>
<dbReference type="AlphaFoldDB" id="A0A1D1V0R9"/>
<dbReference type="EMBL" id="BDGG01000002">
    <property type="protein sequence ID" value="GAU94440.1"/>
    <property type="molecule type" value="Genomic_DNA"/>
</dbReference>
<accession>A0A1D1V0R9</accession>
<comment type="similarity">
    <text evidence="1">Belongs to the CAF1 family.</text>
</comment>
<feature type="region of interest" description="Disordered" evidence="2">
    <location>
        <begin position="316"/>
        <end position="365"/>
    </location>
</feature>
<evidence type="ECO:0000313" key="4">
    <source>
        <dbReference type="Proteomes" id="UP000186922"/>
    </source>
</evidence>
<dbReference type="InterPro" id="IPR051181">
    <property type="entry name" value="CAF1_poly(A)_ribonucleases"/>
</dbReference>
<name>A0A1D1V0R9_RAMVA</name>
<gene>
    <name evidence="3" type="primary">RvY_06212-1</name>
    <name evidence="3" type="synonym">RvY_06212.1</name>
    <name evidence="3" type="ORF">RvY_06212</name>
</gene>
<dbReference type="InterPro" id="IPR012337">
    <property type="entry name" value="RNaseH-like_sf"/>
</dbReference>
<dbReference type="PANTHER" id="PTHR15092:SF37">
    <property type="entry name" value="TARGET OF EGR1 PROTEIN 1"/>
    <property type="match status" value="1"/>
</dbReference>
<feature type="compositionally biased region" description="Basic and acidic residues" evidence="2">
    <location>
        <begin position="320"/>
        <end position="349"/>
    </location>
</feature>
<dbReference type="OrthoDB" id="414075at2759"/>
<dbReference type="InterPro" id="IPR036397">
    <property type="entry name" value="RNaseH_sf"/>
</dbReference>
<dbReference type="PANTHER" id="PTHR15092">
    <property type="entry name" value="POLY A -SPECIFIC RIBONUCLEASE/TARGET OF EGR1, MEMBER 1"/>
    <property type="match status" value="1"/>
</dbReference>
<dbReference type="SUPFAM" id="SSF53098">
    <property type="entry name" value="Ribonuclease H-like"/>
    <property type="match status" value="1"/>
</dbReference>
<sequence length="497" mass="55969">MEEAEEQAVIIDVTTDNAPAVLSIMLKQIENADFVAIDQELSGLGNTAGRKHLDMDGYYKRVREAAEERAVISMGISCFKSSKDFVKAHPDMCDRLLFDCCSFNIFLIPEGQFHMDGSARRFLVAHGFNMNWWAENAISYARECQTDFMSSVVDGLLTSKASIVFHNGLLDLAYFYSSFYGSLPKLYLTFTADIADMFGGRLFDTKVICDKQLNWRLSSLEYCFKKSQRVSSRARNLGQPAALIRQNIPEVPADSLVKISVSENVTVFEETPVVGIHVCELMYHSGFCNAFKTGDCQHPVENHQMDLVLDVEESLRKRKETSGEQKDEPEPKKRFDFDSLSKSPKEKVSGEANGDMEPGEIATTEEERVKLKGIFNFQPKIKAAKSTERREVHPQLRGTSHFTIDNNKTYNLDFGLHSAGFDAFMTGYVFATSLAQLGRTEKEGRIQFTKSEGFVNRIHVTGKNDHPCNFVKSSTAKFSDVHEKLVARIRNTKAEPL</sequence>
<dbReference type="InterPro" id="IPR006941">
    <property type="entry name" value="RNase_CAF1"/>
</dbReference>
<dbReference type="Proteomes" id="UP000186922">
    <property type="component" value="Unassembled WGS sequence"/>
</dbReference>
<reference evidence="3 4" key="1">
    <citation type="journal article" date="2016" name="Nat. Commun.">
        <title>Extremotolerant tardigrade genome and improved radiotolerance of human cultured cells by tardigrade-unique protein.</title>
        <authorList>
            <person name="Hashimoto T."/>
            <person name="Horikawa D.D."/>
            <person name="Saito Y."/>
            <person name="Kuwahara H."/>
            <person name="Kozuka-Hata H."/>
            <person name="Shin-I T."/>
            <person name="Minakuchi Y."/>
            <person name="Ohishi K."/>
            <person name="Motoyama A."/>
            <person name="Aizu T."/>
            <person name="Enomoto A."/>
            <person name="Kondo K."/>
            <person name="Tanaka S."/>
            <person name="Hara Y."/>
            <person name="Koshikawa S."/>
            <person name="Sagara H."/>
            <person name="Miura T."/>
            <person name="Yokobori S."/>
            <person name="Miyagawa K."/>
            <person name="Suzuki Y."/>
            <person name="Kubo T."/>
            <person name="Oyama M."/>
            <person name="Kohara Y."/>
            <person name="Fujiyama A."/>
            <person name="Arakawa K."/>
            <person name="Katayama T."/>
            <person name="Toyoda A."/>
            <person name="Kunieda T."/>
        </authorList>
    </citation>
    <scope>NUCLEOTIDE SEQUENCE [LARGE SCALE GENOMIC DNA]</scope>
    <source>
        <strain evidence="3 4">YOKOZUNA-1</strain>
    </source>
</reference>
<evidence type="ECO:0000313" key="3">
    <source>
        <dbReference type="EMBL" id="GAU94440.1"/>
    </source>
</evidence>
<evidence type="ECO:0000256" key="2">
    <source>
        <dbReference type="SAM" id="MobiDB-lite"/>
    </source>
</evidence>